<evidence type="ECO:0000313" key="3">
    <source>
        <dbReference type="EMBL" id="KAJ8612688.1"/>
    </source>
</evidence>
<dbReference type="AlphaFoldDB" id="A0AAD7UMF1"/>
<keyword evidence="1" id="KW-0547">Nucleotide-binding</keyword>
<gene>
    <name evidence="3" type="ORF">CTAYLR_002133</name>
</gene>
<keyword evidence="2" id="KW-0067">ATP-binding</keyword>
<dbReference type="Gene3D" id="3.30.420.40">
    <property type="match status" value="2"/>
</dbReference>
<protein>
    <submittedName>
        <fullName evidence="3">Uncharacterized protein</fullName>
    </submittedName>
</protein>
<keyword evidence="4" id="KW-1185">Reference proteome</keyword>
<dbReference type="InterPro" id="IPR013126">
    <property type="entry name" value="Hsp_70_fam"/>
</dbReference>
<proteinExistence type="predicted"/>
<comment type="caution">
    <text evidence="3">The sequence shown here is derived from an EMBL/GenBank/DDBJ whole genome shotgun (WGS) entry which is preliminary data.</text>
</comment>
<evidence type="ECO:0000313" key="4">
    <source>
        <dbReference type="Proteomes" id="UP001230188"/>
    </source>
</evidence>
<dbReference type="SUPFAM" id="SSF53067">
    <property type="entry name" value="Actin-like ATPase domain"/>
    <property type="match status" value="1"/>
</dbReference>
<dbReference type="Proteomes" id="UP001230188">
    <property type="component" value="Unassembled WGS sequence"/>
</dbReference>
<dbReference type="Gene3D" id="3.90.640.10">
    <property type="entry name" value="Actin, Chain A, domain 4"/>
    <property type="match status" value="1"/>
</dbReference>
<evidence type="ECO:0000256" key="2">
    <source>
        <dbReference type="ARBA" id="ARBA00022840"/>
    </source>
</evidence>
<dbReference type="InterPro" id="IPR043129">
    <property type="entry name" value="ATPase_NBD"/>
</dbReference>
<reference evidence="3" key="1">
    <citation type="submission" date="2023-01" db="EMBL/GenBank/DDBJ databases">
        <title>Metagenome sequencing of chrysophaentin producing Chrysophaeum taylorii.</title>
        <authorList>
            <person name="Davison J."/>
            <person name="Bewley C."/>
        </authorList>
    </citation>
    <scope>NUCLEOTIDE SEQUENCE</scope>
    <source>
        <strain evidence="3">NIES-1699</strain>
    </source>
</reference>
<dbReference type="GO" id="GO:0005524">
    <property type="term" value="F:ATP binding"/>
    <property type="evidence" value="ECO:0007669"/>
    <property type="project" value="UniProtKB-KW"/>
</dbReference>
<sequence>MRIVVVRSEGRGEVVSESGRRSTRNGTFEDAQRILKAYGNPPCVVASAEPLVRKSKQILQVMDEHVAVALAEGLDEPGTNGRFCVLDLGGTRAKSSVISSADGVLRIENSEICSEISAASFSLRLRNFVAGKVSERSERKLMEACERAAKILASGSPQAMVEAEEIDGRDVSVRISAAKFKDLCSDLYSKLDTLKLCERVVLAGQIRGSKTEEKVAFGAAKQATLLVSSSSPKKKLLLLPKSLPHTPGDVWCSSSAAATTGEEEGEKIVLVPAFSPLPFHSTTTVPGPFLLFGAADARLAACEGGGAVSTWIRDDGHITFRVADTLTIRCPPE</sequence>
<dbReference type="PANTHER" id="PTHR19375">
    <property type="entry name" value="HEAT SHOCK PROTEIN 70KDA"/>
    <property type="match status" value="1"/>
</dbReference>
<name>A0AAD7UMF1_9STRA</name>
<accession>A0AAD7UMF1</accession>
<dbReference type="GO" id="GO:0140662">
    <property type="term" value="F:ATP-dependent protein folding chaperone"/>
    <property type="evidence" value="ECO:0007669"/>
    <property type="project" value="InterPro"/>
</dbReference>
<organism evidence="3 4">
    <name type="scientific">Chrysophaeum taylorii</name>
    <dbReference type="NCBI Taxonomy" id="2483200"/>
    <lineage>
        <taxon>Eukaryota</taxon>
        <taxon>Sar</taxon>
        <taxon>Stramenopiles</taxon>
        <taxon>Ochrophyta</taxon>
        <taxon>Pelagophyceae</taxon>
        <taxon>Pelagomonadales</taxon>
        <taxon>Pelagomonadaceae</taxon>
        <taxon>Chrysophaeum</taxon>
    </lineage>
</organism>
<dbReference type="Pfam" id="PF00012">
    <property type="entry name" value="HSP70"/>
    <property type="match status" value="1"/>
</dbReference>
<evidence type="ECO:0000256" key="1">
    <source>
        <dbReference type="ARBA" id="ARBA00022741"/>
    </source>
</evidence>
<dbReference type="EMBL" id="JAQMWT010000044">
    <property type="protein sequence ID" value="KAJ8612688.1"/>
    <property type="molecule type" value="Genomic_DNA"/>
</dbReference>